<dbReference type="InterPro" id="IPR032854">
    <property type="entry name" value="ALKBH3"/>
</dbReference>
<evidence type="ECO:0000259" key="1">
    <source>
        <dbReference type="PROSITE" id="PS51471"/>
    </source>
</evidence>
<dbReference type="InterPro" id="IPR027450">
    <property type="entry name" value="AlkB-like"/>
</dbReference>
<dbReference type="InterPro" id="IPR005123">
    <property type="entry name" value="Oxoglu/Fe-dep_dioxygenase_dom"/>
</dbReference>
<organism evidence="2">
    <name type="scientific">Pseudenhygromyxa salsuginis</name>
    <dbReference type="NCBI Taxonomy" id="442868"/>
    <lineage>
        <taxon>Bacteria</taxon>
        <taxon>Pseudomonadati</taxon>
        <taxon>Myxococcota</taxon>
        <taxon>Polyangia</taxon>
        <taxon>Nannocystales</taxon>
        <taxon>Nannocystaceae</taxon>
        <taxon>Pseudenhygromyxa</taxon>
    </lineage>
</organism>
<dbReference type="Pfam" id="PF13532">
    <property type="entry name" value="2OG-FeII_Oxy_2"/>
    <property type="match status" value="1"/>
</dbReference>
<reference evidence="2" key="1">
    <citation type="journal article" date="2018" name="J. Ind. Microbiol. Biotechnol.">
        <title>Genome mining reveals uncommon alkylpyrones as type III PKS products from myxobacteria.</title>
        <authorList>
            <person name="Hug J.J."/>
            <person name="Panter F."/>
            <person name="Krug D."/>
            <person name="Muller R."/>
        </authorList>
    </citation>
    <scope>NUCLEOTIDE SEQUENCE</scope>
    <source>
        <strain evidence="2">MNa10638</strain>
    </source>
</reference>
<protein>
    <submittedName>
        <fullName evidence="2">Oxidoreductase 2OG-Fe(II) oxygenase family protein</fullName>
    </submittedName>
</protein>
<name>A0A3S7UWL1_9BACT</name>
<accession>A0A3S7UWL1</accession>
<dbReference type="EMBL" id="MH908895">
    <property type="protein sequence ID" value="AYM53146.1"/>
    <property type="molecule type" value="Genomic_DNA"/>
</dbReference>
<dbReference type="GO" id="GO:0006307">
    <property type="term" value="P:DNA alkylation repair"/>
    <property type="evidence" value="ECO:0007669"/>
    <property type="project" value="InterPro"/>
</dbReference>
<dbReference type="AlphaFoldDB" id="A0A3S7UWL1"/>
<proteinExistence type="predicted"/>
<evidence type="ECO:0000313" key="2">
    <source>
        <dbReference type="EMBL" id="AYM53146.1"/>
    </source>
</evidence>
<dbReference type="GO" id="GO:0051213">
    <property type="term" value="F:dioxygenase activity"/>
    <property type="evidence" value="ECO:0007669"/>
    <property type="project" value="InterPro"/>
</dbReference>
<sequence length="203" mass="23086">MTEPAIDIEAPWTSLPAHALDEQHHVHLTRLPATVALDFRALWAIHPDRFHRVSIMGRETPVPRWSRAYGADYHYSGRTDRAEPVPPLLTGTLAWARETIEPRLNGLLLNWYDGEQRHYIGKHRDSTKSMVAGTPIVTISLGASRPFRLRPWRVAGADFIDVEVGDRSVLVIPWETNLSWTHEVPHRAEGGRRISITLRAFVD</sequence>
<dbReference type="InterPro" id="IPR037151">
    <property type="entry name" value="AlkB-like_sf"/>
</dbReference>
<dbReference type="PANTHER" id="PTHR31212:SF4">
    <property type="entry name" value="ALPHA-KETOGLUTARATE-DEPENDENT DIOXYGENASE ALKB HOMOLOG 3"/>
    <property type="match status" value="1"/>
</dbReference>
<dbReference type="Gene3D" id="2.60.120.590">
    <property type="entry name" value="Alpha-ketoglutarate-dependent dioxygenase AlkB-like"/>
    <property type="match status" value="1"/>
</dbReference>
<dbReference type="PROSITE" id="PS51471">
    <property type="entry name" value="FE2OG_OXY"/>
    <property type="match status" value="1"/>
</dbReference>
<feature type="domain" description="Fe2OG dioxygenase" evidence="1">
    <location>
        <begin position="103"/>
        <end position="202"/>
    </location>
</feature>
<dbReference type="PANTHER" id="PTHR31212">
    <property type="entry name" value="ALPHA-KETOGLUTARATE-DEPENDENT DIOXYGENASE ALKB HOMOLOG 3"/>
    <property type="match status" value="1"/>
</dbReference>
<dbReference type="SUPFAM" id="SSF51197">
    <property type="entry name" value="Clavaminate synthase-like"/>
    <property type="match status" value="1"/>
</dbReference>